<dbReference type="Proteomes" id="UP000699042">
    <property type="component" value="Unassembled WGS sequence"/>
</dbReference>
<reference evidence="1" key="1">
    <citation type="submission" date="2021-05" db="EMBL/GenBank/DDBJ databases">
        <title>Comparative genomics of three Colletotrichum scovillei strains and genetic complementation revealed genes involved fungal growth and virulence on chili pepper.</title>
        <authorList>
            <person name="Hsieh D.-K."/>
            <person name="Chuang S.-C."/>
            <person name="Chen C.-Y."/>
            <person name="Chao Y.-T."/>
            <person name="Lu M.-Y.J."/>
            <person name="Lee M.-H."/>
            <person name="Shih M.-C."/>
        </authorList>
    </citation>
    <scope>NUCLEOTIDE SEQUENCE</scope>
    <source>
        <strain evidence="1">Coll-153</strain>
    </source>
</reference>
<evidence type="ECO:0000313" key="1">
    <source>
        <dbReference type="EMBL" id="KAG7058814.1"/>
    </source>
</evidence>
<accession>A0A9P7RJP9</accession>
<gene>
    <name evidence="1" type="ORF">JMJ77_006185</name>
</gene>
<feature type="non-terminal residue" evidence="1">
    <location>
        <position position="63"/>
    </location>
</feature>
<sequence length="63" mass="7089">FDKRLLAGQHPRPCDVNLQSLHPPVDVIPLSADLLEVILPTPPRPISRCRLQLRLRLSAALYV</sequence>
<dbReference type="AlphaFoldDB" id="A0A9P7RJP9"/>
<name>A0A9P7RJP9_9PEZI</name>
<comment type="caution">
    <text evidence="1">The sequence shown here is derived from an EMBL/GenBank/DDBJ whole genome shotgun (WGS) entry which is preliminary data.</text>
</comment>
<proteinExistence type="predicted"/>
<dbReference type="EMBL" id="JAESDN010000001">
    <property type="protein sequence ID" value="KAG7058814.1"/>
    <property type="molecule type" value="Genomic_DNA"/>
</dbReference>
<keyword evidence="2" id="KW-1185">Reference proteome</keyword>
<protein>
    <submittedName>
        <fullName evidence="1">Uncharacterized protein</fullName>
    </submittedName>
</protein>
<evidence type="ECO:0000313" key="2">
    <source>
        <dbReference type="Proteomes" id="UP000699042"/>
    </source>
</evidence>
<feature type="non-terminal residue" evidence="1">
    <location>
        <position position="1"/>
    </location>
</feature>
<organism evidence="1 2">
    <name type="scientific">Colletotrichum scovillei</name>
    <dbReference type="NCBI Taxonomy" id="1209932"/>
    <lineage>
        <taxon>Eukaryota</taxon>
        <taxon>Fungi</taxon>
        <taxon>Dikarya</taxon>
        <taxon>Ascomycota</taxon>
        <taxon>Pezizomycotina</taxon>
        <taxon>Sordariomycetes</taxon>
        <taxon>Hypocreomycetidae</taxon>
        <taxon>Glomerellales</taxon>
        <taxon>Glomerellaceae</taxon>
        <taxon>Colletotrichum</taxon>
        <taxon>Colletotrichum acutatum species complex</taxon>
    </lineage>
</organism>